<dbReference type="EMBL" id="SSOD01000016">
    <property type="protein sequence ID" value="THF58045.1"/>
    <property type="molecule type" value="Genomic_DNA"/>
</dbReference>
<dbReference type="InterPro" id="IPR029063">
    <property type="entry name" value="SAM-dependent_MTases_sf"/>
</dbReference>
<keyword evidence="2 5" id="KW-0808">Transferase</keyword>
<dbReference type="GO" id="GO:0003886">
    <property type="term" value="F:DNA (cytosine-5-)-methyltransferase activity"/>
    <property type="evidence" value="ECO:0007669"/>
    <property type="project" value="UniProtKB-EC"/>
</dbReference>
<dbReference type="GO" id="GO:0009307">
    <property type="term" value="P:DNA restriction-modification system"/>
    <property type="evidence" value="ECO:0007669"/>
    <property type="project" value="UniProtKB-KW"/>
</dbReference>
<sequence>MNRNSFTTAPSDVREIRHFHLFCGLGGGAKGFNKASPRVGNMVGKFRCIGGIDVDAPAIRDFERLTGARGTVLDLFDRSQFMDFHGVEPPAGWREAGPADIRAAAGGEYPHIVFLSAPCKGFSGLLSEGKSKTAKYVALNRLTERGVWMMLEAFSDNPPELVIFENVPRIMTRGRHLLDRIADLFRAYGYAWAETTHDCGEIGALAQSRRRFFGVARHLEKVPPFLYEPPQKRLQAVGTVLGRLPLPGDPAGGPMHRVPRLQWKTWVRLAFVEAGRDWRSLNRLAVENGHLKDYLIVPGYHAGYLGVGRWSDHSGTVQGHSGPTNGAFSVADPRFDQSARWNDGQALGVRDWNEPTGTVAGQQGPLQGAYSVADPRHTGPSKHNNEFRIVPWEREAGAVTGAHGTGQCVADPRNHREGFGKYAVTDWSDAAGTVISGSTTGQGAYAVADPRPNGIPQSGDHYLTGGHYGVVGWGDTSGAVSAAACHDNGRWSVADPRVCDSVQVGKFCMPAPADKLVAVIRAIDGTWHRPFTTLDLAALQSLIDPDEIWSSDPITQRAIEARDSALIAEAVGILRLDGESDSAWRERIGNAVPPDAAEAIGNVMGTTLLLAWSGETFVLSSAPIWVRPVAVALSVAQGESI</sequence>
<dbReference type="OrthoDB" id="9813719at2"/>
<dbReference type="Proteomes" id="UP000307956">
    <property type="component" value="Unassembled WGS sequence"/>
</dbReference>
<evidence type="ECO:0000313" key="5">
    <source>
        <dbReference type="EMBL" id="THF58045.1"/>
    </source>
</evidence>
<evidence type="ECO:0000256" key="1">
    <source>
        <dbReference type="ARBA" id="ARBA00022603"/>
    </source>
</evidence>
<dbReference type="GO" id="GO:0032259">
    <property type="term" value="P:methylation"/>
    <property type="evidence" value="ECO:0007669"/>
    <property type="project" value="UniProtKB-KW"/>
</dbReference>
<gene>
    <name evidence="5" type="ORF">E6O51_17030</name>
</gene>
<keyword evidence="6" id="KW-1185">Reference proteome</keyword>
<dbReference type="SUPFAM" id="SSF53335">
    <property type="entry name" value="S-adenosyl-L-methionine-dependent methyltransferases"/>
    <property type="match status" value="1"/>
</dbReference>
<evidence type="ECO:0000256" key="4">
    <source>
        <dbReference type="ARBA" id="ARBA00047422"/>
    </source>
</evidence>
<accession>A0A4S4AFS2</accession>
<organism evidence="5 6">
    <name type="scientific">Pseudothauera rhizosphaerae</name>
    <dbReference type="NCBI Taxonomy" id="2565932"/>
    <lineage>
        <taxon>Bacteria</taxon>
        <taxon>Pseudomonadati</taxon>
        <taxon>Pseudomonadota</taxon>
        <taxon>Betaproteobacteria</taxon>
        <taxon>Rhodocyclales</taxon>
        <taxon>Zoogloeaceae</taxon>
        <taxon>Pseudothauera</taxon>
    </lineage>
</organism>
<evidence type="ECO:0000256" key="2">
    <source>
        <dbReference type="ARBA" id="ARBA00022679"/>
    </source>
</evidence>
<dbReference type="InterPro" id="IPR001525">
    <property type="entry name" value="C5_MeTfrase"/>
</dbReference>
<keyword evidence="3" id="KW-0680">Restriction system</keyword>
<dbReference type="Gene3D" id="3.40.50.150">
    <property type="entry name" value="Vaccinia Virus protein VP39"/>
    <property type="match status" value="1"/>
</dbReference>
<dbReference type="PRINTS" id="PR00105">
    <property type="entry name" value="C5METTRFRASE"/>
</dbReference>
<comment type="catalytic activity">
    <reaction evidence="4">
        <text>a 2'-deoxycytidine in DNA + S-adenosyl-L-methionine = a 5-methyl-2'-deoxycytidine in DNA + S-adenosyl-L-homocysteine + H(+)</text>
        <dbReference type="Rhea" id="RHEA:13681"/>
        <dbReference type="Rhea" id="RHEA-COMP:11369"/>
        <dbReference type="Rhea" id="RHEA-COMP:11370"/>
        <dbReference type="ChEBI" id="CHEBI:15378"/>
        <dbReference type="ChEBI" id="CHEBI:57856"/>
        <dbReference type="ChEBI" id="CHEBI:59789"/>
        <dbReference type="ChEBI" id="CHEBI:85452"/>
        <dbReference type="ChEBI" id="CHEBI:85454"/>
        <dbReference type="EC" id="2.1.1.37"/>
    </reaction>
</comment>
<proteinExistence type="predicted"/>
<reference evidence="5 6" key="1">
    <citation type="submission" date="2019-04" db="EMBL/GenBank/DDBJ databases">
        <title>Azoarcus rhizosphaerae sp. nov. isolated from rhizosphere of Ficus religiosa.</title>
        <authorList>
            <person name="Lin S.-Y."/>
            <person name="Hameed A."/>
            <person name="Hsu Y.-H."/>
            <person name="Young C.-C."/>
        </authorList>
    </citation>
    <scope>NUCLEOTIDE SEQUENCE [LARGE SCALE GENOMIC DNA]</scope>
    <source>
        <strain evidence="5 6">CC-YHH848</strain>
    </source>
</reference>
<keyword evidence="1 5" id="KW-0489">Methyltransferase</keyword>
<evidence type="ECO:0000256" key="3">
    <source>
        <dbReference type="ARBA" id="ARBA00022747"/>
    </source>
</evidence>
<protein>
    <submittedName>
        <fullName evidence="5">DNA cytosine methyltransferase</fullName>
    </submittedName>
</protein>
<evidence type="ECO:0000313" key="6">
    <source>
        <dbReference type="Proteomes" id="UP000307956"/>
    </source>
</evidence>
<comment type="caution">
    <text evidence="5">The sequence shown here is derived from an EMBL/GenBank/DDBJ whole genome shotgun (WGS) entry which is preliminary data.</text>
</comment>
<dbReference type="RefSeq" id="WP_136386212.1">
    <property type="nucleotide sequence ID" value="NZ_SSOD01000016.1"/>
</dbReference>
<dbReference type="AlphaFoldDB" id="A0A4S4AFS2"/>
<dbReference type="Pfam" id="PF00145">
    <property type="entry name" value="DNA_methylase"/>
    <property type="match status" value="1"/>
</dbReference>
<name>A0A4S4AFS2_9RHOO</name>